<feature type="region of interest" description="Disordered" evidence="1">
    <location>
        <begin position="1"/>
        <end position="39"/>
    </location>
</feature>
<feature type="region of interest" description="Disordered" evidence="1">
    <location>
        <begin position="169"/>
        <end position="191"/>
    </location>
</feature>
<dbReference type="RefSeq" id="WP_359269023.1">
    <property type="nucleotide sequence ID" value="NZ_JBEZNA010000006.1"/>
</dbReference>
<dbReference type="EMBL" id="JBEZNA010000006">
    <property type="protein sequence ID" value="MEU9576595.1"/>
    <property type="molecule type" value="Genomic_DNA"/>
</dbReference>
<comment type="caution">
    <text evidence="2">The sequence shown here is derived from an EMBL/GenBank/DDBJ whole genome shotgun (WGS) entry which is preliminary data.</text>
</comment>
<evidence type="ECO:0000313" key="3">
    <source>
        <dbReference type="Proteomes" id="UP001551584"/>
    </source>
</evidence>
<feature type="compositionally biased region" description="Low complexity" evidence="1">
    <location>
        <begin position="174"/>
        <end position="191"/>
    </location>
</feature>
<feature type="compositionally biased region" description="Basic and acidic residues" evidence="1">
    <location>
        <begin position="20"/>
        <end position="39"/>
    </location>
</feature>
<sequence>MAGTPTPGDVRHAQARRRRDAVEQAELKARRRAENERNRAAKLARKARLALPPEQRLADLASRAAAIEAKWTMPPAQVDCEEVKAAQRAAMTRIEVVEVVREITVEVPAPPLPPGSYTECEVCVGRGMRDRYGQVPAAERLALVDADGLEVAVVETCPTHISFVRATAQQRGFSTRTAPSTSSPAAARPRT</sequence>
<evidence type="ECO:0000256" key="1">
    <source>
        <dbReference type="SAM" id="MobiDB-lite"/>
    </source>
</evidence>
<name>A0ABV3EK86_9ACTN</name>
<proteinExistence type="predicted"/>
<gene>
    <name evidence="2" type="ORF">AB0D95_04825</name>
</gene>
<evidence type="ECO:0000313" key="2">
    <source>
        <dbReference type="EMBL" id="MEU9576595.1"/>
    </source>
</evidence>
<dbReference type="Proteomes" id="UP001551584">
    <property type="component" value="Unassembled WGS sequence"/>
</dbReference>
<keyword evidence="3" id="KW-1185">Reference proteome</keyword>
<reference evidence="2 3" key="1">
    <citation type="submission" date="2024-06" db="EMBL/GenBank/DDBJ databases">
        <title>The Natural Products Discovery Center: Release of the First 8490 Sequenced Strains for Exploring Actinobacteria Biosynthetic Diversity.</title>
        <authorList>
            <person name="Kalkreuter E."/>
            <person name="Kautsar S.A."/>
            <person name="Yang D."/>
            <person name="Bader C.D."/>
            <person name="Teijaro C.N."/>
            <person name="Fluegel L."/>
            <person name="Davis C.M."/>
            <person name="Simpson J.R."/>
            <person name="Lauterbach L."/>
            <person name="Steele A.D."/>
            <person name="Gui C."/>
            <person name="Meng S."/>
            <person name="Li G."/>
            <person name="Viehrig K."/>
            <person name="Ye F."/>
            <person name="Su P."/>
            <person name="Kiefer A.F."/>
            <person name="Nichols A."/>
            <person name="Cepeda A.J."/>
            <person name="Yan W."/>
            <person name="Fan B."/>
            <person name="Jiang Y."/>
            <person name="Adhikari A."/>
            <person name="Zheng C.-J."/>
            <person name="Schuster L."/>
            <person name="Cowan T.M."/>
            <person name="Smanski M.J."/>
            <person name="Chevrette M.G."/>
            <person name="De Carvalho L.P.S."/>
            <person name="Shen B."/>
        </authorList>
    </citation>
    <scope>NUCLEOTIDE SEQUENCE [LARGE SCALE GENOMIC DNA]</scope>
    <source>
        <strain evidence="2 3">NPDC048117</strain>
    </source>
</reference>
<organism evidence="2 3">
    <name type="scientific">Streptomyces chilikensis</name>
    <dbReference type="NCBI Taxonomy" id="1194079"/>
    <lineage>
        <taxon>Bacteria</taxon>
        <taxon>Bacillati</taxon>
        <taxon>Actinomycetota</taxon>
        <taxon>Actinomycetes</taxon>
        <taxon>Kitasatosporales</taxon>
        <taxon>Streptomycetaceae</taxon>
        <taxon>Streptomyces</taxon>
    </lineage>
</organism>
<accession>A0ABV3EK86</accession>
<protein>
    <submittedName>
        <fullName evidence="2">Uncharacterized protein</fullName>
    </submittedName>
</protein>